<dbReference type="PANTHER" id="PTHR40254">
    <property type="entry name" value="BLR0577 PROTEIN"/>
    <property type="match status" value="1"/>
</dbReference>
<accession>A0A2Z3HHI6</accession>
<evidence type="ECO:0000259" key="2">
    <source>
        <dbReference type="Pfam" id="PF13454"/>
    </source>
</evidence>
<feature type="region of interest" description="Disordered" evidence="1">
    <location>
        <begin position="206"/>
        <end position="231"/>
    </location>
</feature>
<evidence type="ECO:0000313" key="3">
    <source>
        <dbReference type="EMBL" id="AWM42455.1"/>
    </source>
</evidence>
<dbReference type="Gene3D" id="3.50.50.60">
    <property type="entry name" value="FAD/NAD(P)-binding domain"/>
    <property type="match status" value="1"/>
</dbReference>
<dbReference type="KEGG" id="gog:C1280_30415"/>
<dbReference type="OrthoDB" id="101972at2"/>
<sequence>MVAAHLLRTARLRVVMVNRSGAMARGVAYGTNSPSHLLNVPAGRMSALPNDPEHFLRFVRQSDPGASPGAFVRRSVYGEYLQHILAEAEHAAGAGALGRVVGEAVSVVPGFDGVRVTTAAGEELRADRVVLAIGHYPPAPPPGVPRTFLDSQRYVRDPWAAGALAAVPRDQPALLVGTGLTAADVALDLHAAGLPGAIAVSRRGLLPRPHDPSVPAPDSSHVPSGMGDGPRSLRAHVRAVRRCVREVTTGGGNWRQVIDALRPYTPRLWQSLGTADRHRFFRHLRPYWDAHRHRLAPAAGAAIDDLVASGWLAVCAGRFTRFDEHPSGVEVAFAPKGGGAERTVRVGAVVNCTGPATNALGAGDPLLADLLARGAARPDPLGLGIEVAPDGAVVGADGAPSSVLYYVGPFLRARDGEGTAVPELRAHAARTAGAVAAGLPVA</sequence>
<reference evidence="3 4" key="1">
    <citation type="submission" date="2018-01" db="EMBL/GenBank/DDBJ databases">
        <title>G. obscuriglobus.</title>
        <authorList>
            <person name="Franke J."/>
            <person name="Blomberg W."/>
            <person name="Selmecki A."/>
        </authorList>
    </citation>
    <scope>NUCLEOTIDE SEQUENCE [LARGE SCALE GENOMIC DNA]</scope>
    <source>
        <strain evidence="3 4">DSM 5831</strain>
    </source>
</reference>
<evidence type="ECO:0000256" key="1">
    <source>
        <dbReference type="SAM" id="MobiDB-lite"/>
    </source>
</evidence>
<dbReference type="InterPro" id="IPR052189">
    <property type="entry name" value="L-asp_N-monooxygenase_NS-form"/>
</dbReference>
<dbReference type="PANTHER" id="PTHR40254:SF1">
    <property type="entry name" value="BLR0577 PROTEIN"/>
    <property type="match status" value="1"/>
</dbReference>
<keyword evidence="4" id="KW-1185">Reference proteome</keyword>
<dbReference type="EMBL" id="CP025958">
    <property type="protein sequence ID" value="AWM42455.1"/>
    <property type="molecule type" value="Genomic_DNA"/>
</dbReference>
<evidence type="ECO:0000313" key="4">
    <source>
        <dbReference type="Proteomes" id="UP000245802"/>
    </source>
</evidence>
<dbReference type="InterPro" id="IPR036188">
    <property type="entry name" value="FAD/NAD-bd_sf"/>
</dbReference>
<keyword evidence="3" id="KW-0378">Hydrolase</keyword>
<dbReference type="InterPro" id="IPR038732">
    <property type="entry name" value="HpyO/CreE_NAD-binding"/>
</dbReference>
<dbReference type="SUPFAM" id="SSF51905">
    <property type="entry name" value="FAD/NAD(P)-binding domain"/>
    <property type="match status" value="1"/>
</dbReference>
<proteinExistence type="predicted"/>
<dbReference type="GO" id="GO:0016787">
    <property type="term" value="F:hydrolase activity"/>
    <property type="evidence" value="ECO:0007669"/>
    <property type="project" value="UniProtKB-KW"/>
</dbReference>
<feature type="domain" description="FAD-dependent urate hydroxylase HpyO/Asp monooxygenase CreE-like FAD/NAD(P)-binding" evidence="2">
    <location>
        <begin position="2"/>
        <end position="135"/>
    </location>
</feature>
<dbReference type="Pfam" id="PF13454">
    <property type="entry name" value="NAD_binding_9"/>
    <property type="match status" value="1"/>
</dbReference>
<organism evidence="3 4">
    <name type="scientific">Gemmata obscuriglobus</name>
    <dbReference type="NCBI Taxonomy" id="114"/>
    <lineage>
        <taxon>Bacteria</taxon>
        <taxon>Pseudomonadati</taxon>
        <taxon>Planctomycetota</taxon>
        <taxon>Planctomycetia</taxon>
        <taxon>Gemmatales</taxon>
        <taxon>Gemmataceae</taxon>
        <taxon>Gemmata</taxon>
    </lineage>
</organism>
<protein>
    <submittedName>
        <fullName evidence="3">Hydroxyacylglutathione hydrolase</fullName>
    </submittedName>
</protein>
<name>A0A2Z3HHI6_9BACT</name>
<gene>
    <name evidence="3" type="ORF">C1280_30415</name>
</gene>
<dbReference type="AlphaFoldDB" id="A0A2Z3HHI6"/>
<dbReference type="Proteomes" id="UP000245802">
    <property type="component" value="Chromosome"/>
</dbReference>